<sequence>MIKKKEFYRLGQFIDFEGQIHKFTIAAVVSEIPKDLELFHVKGAKGGHYTSLSSDDMLVGPVKAAVTLGVSICHPDDIAMYNENIGMQIAVNKAMSPKTVVRWLSFNDISTATEKMIDALLENEGERIKTNPDAYIKGYDVAALKYAEKVSLLRDYDLLTEEEKETTKMLIKAKNKKVMANLAQRMTLKDLKDIVGISKKKVKMT</sequence>
<reference evidence="1" key="1">
    <citation type="journal article" date="2021" name="Proc. Natl. Acad. Sci. U.S.A.">
        <title>A Catalog of Tens of Thousands of Viruses from Human Metagenomes Reveals Hidden Associations with Chronic Diseases.</title>
        <authorList>
            <person name="Tisza M.J."/>
            <person name="Buck C.B."/>
        </authorList>
    </citation>
    <scope>NUCLEOTIDE SEQUENCE</scope>
    <source>
        <strain evidence="1">Ctz6O13</strain>
    </source>
</reference>
<dbReference type="EMBL" id="BK032843">
    <property type="protein sequence ID" value="DAF63766.1"/>
    <property type="molecule type" value="Genomic_DNA"/>
</dbReference>
<organism evidence="1">
    <name type="scientific">Podoviridae sp. ctz6O13</name>
    <dbReference type="NCBI Taxonomy" id="2827757"/>
    <lineage>
        <taxon>Viruses</taxon>
        <taxon>Duplodnaviria</taxon>
        <taxon>Heunggongvirae</taxon>
        <taxon>Uroviricota</taxon>
        <taxon>Caudoviricetes</taxon>
    </lineage>
</organism>
<proteinExistence type="predicted"/>
<name>A0A8S5TKD9_9CAUD</name>
<accession>A0A8S5TKD9</accession>
<protein>
    <submittedName>
        <fullName evidence="1">Uncharacterized protein</fullName>
    </submittedName>
</protein>
<evidence type="ECO:0000313" key="1">
    <source>
        <dbReference type="EMBL" id="DAF63766.1"/>
    </source>
</evidence>